<keyword evidence="1" id="KW-0175">Coiled coil</keyword>
<dbReference type="InterPro" id="IPR001610">
    <property type="entry name" value="PAC"/>
</dbReference>
<reference evidence="4 5" key="1">
    <citation type="submission" date="2016-11" db="EMBL/GenBank/DDBJ databases">
        <authorList>
            <person name="Jaros S."/>
            <person name="Januszkiewicz K."/>
            <person name="Wedrychowicz H."/>
        </authorList>
    </citation>
    <scope>NUCLEOTIDE SEQUENCE [LARGE SCALE GENOMIC DNA]</scope>
    <source>
        <strain evidence="4 5">DSM 27063</strain>
    </source>
</reference>
<dbReference type="Gene3D" id="3.30.450.20">
    <property type="entry name" value="PAS domain"/>
    <property type="match status" value="2"/>
</dbReference>
<dbReference type="SMART" id="SM00086">
    <property type="entry name" value="PAC"/>
    <property type="match status" value="2"/>
</dbReference>
<feature type="domain" description="PAS" evidence="2">
    <location>
        <begin position="156"/>
        <end position="198"/>
    </location>
</feature>
<dbReference type="PROSITE" id="PS50112">
    <property type="entry name" value="PAS"/>
    <property type="match status" value="2"/>
</dbReference>
<dbReference type="RefSeq" id="WP_073169257.1">
    <property type="nucleotide sequence ID" value="NZ_FQZE01000015.1"/>
</dbReference>
<dbReference type="InterPro" id="IPR052155">
    <property type="entry name" value="Biofilm_reg_signaling"/>
</dbReference>
<gene>
    <name evidence="4" type="ORF">SAMN05444280_11546</name>
</gene>
<dbReference type="PROSITE" id="PS50113">
    <property type="entry name" value="PAC"/>
    <property type="match status" value="1"/>
</dbReference>
<evidence type="ECO:0000259" key="3">
    <source>
        <dbReference type="PROSITE" id="PS50113"/>
    </source>
</evidence>
<feature type="coiled-coil region" evidence="1">
    <location>
        <begin position="394"/>
        <end position="432"/>
    </location>
</feature>
<dbReference type="STRING" id="1168035.SAMN05444280_11546"/>
<dbReference type="InterPro" id="IPR000700">
    <property type="entry name" value="PAS-assoc_C"/>
</dbReference>
<name>A0A1M6I1E4_9BACT</name>
<dbReference type="NCBIfam" id="TIGR00229">
    <property type="entry name" value="sensory_box"/>
    <property type="match status" value="2"/>
</dbReference>
<dbReference type="OrthoDB" id="1931120at2"/>
<feature type="domain" description="PAS" evidence="2">
    <location>
        <begin position="279"/>
        <end position="355"/>
    </location>
</feature>
<dbReference type="PANTHER" id="PTHR44757:SF2">
    <property type="entry name" value="BIOFILM ARCHITECTURE MAINTENANCE PROTEIN MBAA"/>
    <property type="match status" value="1"/>
</dbReference>
<protein>
    <submittedName>
        <fullName evidence="4">PAS domain S-box-containing protein</fullName>
    </submittedName>
</protein>
<proteinExistence type="predicted"/>
<dbReference type="PANTHER" id="PTHR44757">
    <property type="entry name" value="DIGUANYLATE CYCLASE DGCP"/>
    <property type="match status" value="1"/>
</dbReference>
<feature type="domain" description="PAC" evidence="3">
    <location>
        <begin position="227"/>
        <end position="278"/>
    </location>
</feature>
<dbReference type="SUPFAM" id="SSF55785">
    <property type="entry name" value="PYP-like sensor domain (PAS domain)"/>
    <property type="match status" value="2"/>
</dbReference>
<dbReference type="InterPro" id="IPR000014">
    <property type="entry name" value="PAS"/>
</dbReference>
<dbReference type="EMBL" id="FQZE01000015">
    <property type="protein sequence ID" value="SHJ28247.1"/>
    <property type="molecule type" value="Genomic_DNA"/>
</dbReference>
<evidence type="ECO:0000259" key="2">
    <source>
        <dbReference type="PROSITE" id="PS50112"/>
    </source>
</evidence>
<evidence type="ECO:0000313" key="4">
    <source>
        <dbReference type="EMBL" id="SHJ28247.1"/>
    </source>
</evidence>
<organism evidence="4 5">
    <name type="scientific">Tangfeifania diversioriginum</name>
    <dbReference type="NCBI Taxonomy" id="1168035"/>
    <lineage>
        <taxon>Bacteria</taxon>
        <taxon>Pseudomonadati</taxon>
        <taxon>Bacteroidota</taxon>
        <taxon>Bacteroidia</taxon>
        <taxon>Marinilabiliales</taxon>
        <taxon>Prolixibacteraceae</taxon>
        <taxon>Tangfeifania</taxon>
    </lineage>
</organism>
<keyword evidence="5" id="KW-1185">Reference proteome</keyword>
<dbReference type="InterPro" id="IPR035965">
    <property type="entry name" value="PAS-like_dom_sf"/>
</dbReference>
<accession>A0A1M6I1E4</accession>
<dbReference type="Proteomes" id="UP000184050">
    <property type="component" value="Unassembled WGS sequence"/>
</dbReference>
<dbReference type="SMART" id="SM00091">
    <property type="entry name" value="PAS"/>
    <property type="match status" value="2"/>
</dbReference>
<evidence type="ECO:0000256" key="1">
    <source>
        <dbReference type="SAM" id="Coils"/>
    </source>
</evidence>
<dbReference type="Pfam" id="PF13426">
    <property type="entry name" value="PAS_9"/>
    <property type="match status" value="2"/>
</dbReference>
<dbReference type="AlphaFoldDB" id="A0A1M6I1E4"/>
<sequence length="455" mass="52886">MNFAHNLFLLMFNLSQLHSRSKIIELFVDGMNDAFRPVKFNYLPEKGSENDMEIKTRNSFFGVVEIENEGELSDENRSLIQNAVQMLAVILERLVFDENRNEEKLSIEKIAEERNVKLQQTVGELKKARKASLNLIEDLTEEIEKRRKSENELKESEERFRLVMENSLDAILITNPDGSILNANKAACDMFQMTEEELTRAGREGIVNLDDPNLLKFTEERKKKGHVSGELTFFRKNGSLFPTEITSSIYKTGKGELRNSLIIRDITQRKKHEEDLKESEERFSTAFKASPAPLVISDIESGLIIDVNNRWIEMLGYPREEQIGKTSKEVGIWRNPSERDRLIQQVLQNGSFKNEYIEFNTKGGEVIIALWSAETIMQSGRKVMLSMIHDITERVKAENELRRLKENLEVEVEEKTSELRERIAELERFQNATIEREFRIKELREEIKLLKDPEL</sequence>
<feature type="coiled-coil region" evidence="1">
    <location>
        <begin position="122"/>
        <end position="166"/>
    </location>
</feature>
<evidence type="ECO:0000313" key="5">
    <source>
        <dbReference type="Proteomes" id="UP000184050"/>
    </source>
</evidence>
<dbReference type="CDD" id="cd00130">
    <property type="entry name" value="PAS"/>
    <property type="match status" value="2"/>
</dbReference>